<feature type="region of interest" description="Disordered" evidence="1">
    <location>
        <begin position="73"/>
        <end position="143"/>
    </location>
</feature>
<comment type="caution">
    <text evidence="2">The sequence shown here is derived from an EMBL/GenBank/DDBJ whole genome shotgun (WGS) entry which is preliminary data.</text>
</comment>
<dbReference type="Proteomes" id="UP000286097">
    <property type="component" value="Unassembled WGS sequence"/>
</dbReference>
<gene>
    <name evidence="2" type="ORF">DD237_008542</name>
</gene>
<dbReference type="AlphaFoldDB" id="A0A425CN29"/>
<dbReference type="VEuPathDB" id="FungiDB:DD237_008542"/>
<evidence type="ECO:0000256" key="1">
    <source>
        <dbReference type="SAM" id="MobiDB-lite"/>
    </source>
</evidence>
<proteinExistence type="predicted"/>
<feature type="compositionally biased region" description="Polar residues" evidence="1">
    <location>
        <begin position="133"/>
        <end position="143"/>
    </location>
</feature>
<reference evidence="2 3" key="1">
    <citation type="submission" date="2018-06" db="EMBL/GenBank/DDBJ databases">
        <title>Comparative genomics of downy mildews reveals potential adaptations to biotrophy.</title>
        <authorList>
            <person name="Fletcher K."/>
            <person name="Klosterman S.J."/>
            <person name="Derevnina L."/>
            <person name="Martin F."/>
            <person name="Koike S."/>
            <person name="Reyes Chin-Wo S."/>
            <person name="Mou B."/>
            <person name="Michelmore R."/>
        </authorList>
    </citation>
    <scope>NUCLEOTIDE SEQUENCE [LARGE SCALE GENOMIC DNA]</scope>
    <source>
        <strain evidence="2 3">R13</strain>
    </source>
</reference>
<name>A0A425CN29_9STRA</name>
<protein>
    <submittedName>
        <fullName evidence="2">Uncharacterized protein</fullName>
    </submittedName>
</protein>
<organism evidence="2 3">
    <name type="scientific">Peronospora effusa</name>
    <dbReference type="NCBI Taxonomy" id="542832"/>
    <lineage>
        <taxon>Eukaryota</taxon>
        <taxon>Sar</taxon>
        <taxon>Stramenopiles</taxon>
        <taxon>Oomycota</taxon>
        <taxon>Peronosporomycetes</taxon>
        <taxon>Peronosporales</taxon>
        <taxon>Peronosporaceae</taxon>
        <taxon>Peronospora</taxon>
    </lineage>
</organism>
<accession>A0A425CN29</accession>
<evidence type="ECO:0000313" key="2">
    <source>
        <dbReference type="EMBL" id="RQM18385.1"/>
    </source>
</evidence>
<sequence length="143" mass="16030">MHPKRSLKLLRADWQPIAFHGGSGHPVSSHPQLPFEARFAWLSPSVVQVHLQLARTSVLEVGDDAEVARAQVQTAERRRQSCPNRFRVASESQTADAQTGKERSSRVPGAAYSQTTLGHRRCRSPTRHWDMNLTRSTHAKSQT</sequence>
<dbReference type="EMBL" id="QKXF01000067">
    <property type="protein sequence ID" value="RQM18385.1"/>
    <property type="molecule type" value="Genomic_DNA"/>
</dbReference>
<evidence type="ECO:0000313" key="3">
    <source>
        <dbReference type="Proteomes" id="UP000286097"/>
    </source>
</evidence>